<dbReference type="GO" id="GO:0043683">
    <property type="term" value="P:type IV pilus assembly"/>
    <property type="evidence" value="ECO:0007669"/>
    <property type="project" value="TreeGrafter"/>
</dbReference>
<dbReference type="AlphaFoldDB" id="A0A0W0R405"/>
<dbReference type="InterPro" id="IPR007813">
    <property type="entry name" value="PilN"/>
</dbReference>
<dbReference type="Proteomes" id="UP000054859">
    <property type="component" value="Unassembled WGS sequence"/>
</dbReference>
<keyword evidence="3" id="KW-0472">Membrane</keyword>
<evidence type="ECO:0000313" key="4">
    <source>
        <dbReference type="EMBL" id="KTC65781.1"/>
    </source>
</evidence>
<dbReference type="InterPro" id="IPR052534">
    <property type="entry name" value="Extracell_DNA_Util/SecSys_Comp"/>
</dbReference>
<sequence>MTDINLLPWREVRREKEKKQFNILLGVGIAVGILIVFLVNSYARSLVENQTYNNQILQQEIDELKKQILEIADLKKLRQALIARMTIVQNLQSKRILTVRLLDELVKIMPDGVFLTSVERIEDKITLLGYAESNSQISQLMRNIEDNQWIQDPELTEIKKTTEENVTVENQFKLSFILRGGKSEDIEPAVDPKTGKPLPKSIKPGTSASSSAVSSSPAAGAKL</sequence>
<feature type="transmembrane region" description="Helical" evidence="3">
    <location>
        <begin position="21"/>
        <end position="43"/>
    </location>
</feature>
<organism evidence="4 5">
    <name type="scientific">Legionella adelaidensis</name>
    <dbReference type="NCBI Taxonomy" id="45056"/>
    <lineage>
        <taxon>Bacteria</taxon>
        <taxon>Pseudomonadati</taxon>
        <taxon>Pseudomonadota</taxon>
        <taxon>Gammaproteobacteria</taxon>
        <taxon>Legionellales</taxon>
        <taxon>Legionellaceae</taxon>
        <taxon>Legionella</taxon>
    </lineage>
</organism>
<dbReference type="STRING" id="45056.Lade_0439"/>
<dbReference type="EMBL" id="LNKA01000001">
    <property type="protein sequence ID" value="KTC65781.1"/>
    <property type="molecule type" value="Genomic_DNA"/>
</dbReference>
<evidence type="ECO:0000256" key="3">
    <source>
        <dbReference type="SAM" id="Phobius"/>
    </source>
</evidence>
<keyword evidence="3" id="KW-1133">Transmembrane helix</keyword>
<dbReference type="PANTHER" id="PTHR40278:SF2">
    <property type="entry name" value="TYPE IV PILUS INNER MEMBRANE COMPONENT PILN"/>
    <property type="match status" value="1"/>
</dbReference>
<evidence type="ECO:0000256" key="2">
    <source>
        <dbReference type="SAM" id="MobiDB-lite"/>
    </source>
</evidence>
<evidence type="ECO:0000313" key="5">
    <source>
        <dbReference type="Proteomes" id="UP000054859"/>
    </source>
</evidence>
<feature type="coiled-coil region" evidence="1">
    <location>
        <begin position="47"/>
        <end position="84"/>
    </location>
</feature>
<dbReference type="OrthoDB" id="5296173at2"/>
<keyword evidence="1" id="KW-0175">Coiled coil</keyword>
<accession>A0A0W0R405</accession>
<dbReference type="Pfam" id="PF05137">
    <property type="entry name" value="PilN"/>
    <property type="match status" value="1"/>
</dbReference>
<reference evidence="4 5" key="1">
    <citation type="submission" date="2015-11" db="EMBL/GenBank/DDBJ databases">
        <title>Identification of large and diverse effector repertoires of 38 Legionella species.</title>
        <authorList>
            <person name="Burstein D."/>
            <person name="Amaro F."/>
            <person name="Zusman T."/>
            <person name="Lifshitz Z."/>
            <person name="Cohen O."/>
            <person name="Gilbert J.A."/>
            <person name="Pupko T."/>
            <person name="Shuman H.A."/>
            <person name="Segal G."/>
        </authorList>
    </citation>
    <scope>NUCLEOTIDE SEQUENCE [LARGE SCALE GENOMIC DNA]</scope>
    <source>
        <strain evidence="4 5">1762-AUS-E</strain>
    </source>
</reference>
<dbReference type="RefSeq" id="WP_065310922.1">
    <property type="nucleotide sequence ID" value="NZ_CAAAHS010000004.1"/>
</dbReference>
<evidence type="ECO:0000256" key="1">
    <source>
        <dbReference type="SAM" id="Coils"/>
    </source>
</evidence>
<feature type="region of interest" description="Disordered" evidence="2">
    <location>
        <begin position="185"/>
        <end position="223"/>
    </location>
</feature>
<gene>
    <name evidence="4" type="primary">pilN</name>
    <name evidence="4" type="ORF">Lade_0439</name>
</gene>
<dbReference type="PATRIC" id="fig|45056.6.peg.455"/>
<keyword evidence="3" id="KW-0812">Transmembrane</keyword>
<dbReference type="GO" id="GO:0043107">
    <property type="term" value="P:type IV pilus-dependent motility"/>
    <property type="evidence" value="ECO:0007669"/>
    <property type="project" value="TreeGrafter"/>
</dbReference>
<protein>
    <submittedName>
        <fullName evidence="4">Tfp pilus assembly protein PilN</fullName>
    </submittedName>
</protein>
<keyword evidence="5" id="KW-1185">Reference proteome</keyword>
<feature type="compositionally biased region" description="Low complexity" evidence="2">
    <location>
        <begin position="207"/>
        <end position="223"/>
    </location>
</feature>
<proteinExistence type="predicted"/>
<name>A0A0W0R405_9GAMM</name>
<comment type="caution">
    <text evidence="4">The sequence shown here is derived from an EMBL/GenBank/DDBJ whole genome shotgun (WGS) entry which is preliminary data.</text>
</comment>
<dbReference type="PANTHER" id="PTHR40278">
    <property type="entry name" value="DNA UTILIZATION PROTEIN HOFN"/>
    <property type="match status" value="1"/>
</dbReference>